<feature type="transmembrane region" description="Helical" evidence="1">
    <location>
        <begin position="41"/>
        <end position="61"/>
    </location>
</feature>
<dbReference type="RefSeq" id="WP_064956130.1">
    <property type="nucleotide sequence ID" value="NZ_LZEM01000018.1"/>
</dbReference>
<protein>
    <recommendedName>
        <fullName evidence="4">Integral membrane protein</fullName>
    </recommendedName>
</protein>
<proteinExistence type="predicted"/>
<feature type="transmembrane region" description="Helical" evidence="1">
    <location>
        <begin position="73"/>
        <end position="98"/>
    </location>
</feature>
<evidence type="ECO:0000313" key="2">
    <source>
        <dbReference type="EMBL" id="OAZ41053.1"/>
    </source>
</evidence>
<gene>
    <name evidence="2" type="ORF">A9Z40_03705</name>
</gene>
<organism evidence="2 3">
    <name type="scientific">Microbacterium arborescens</name>
    <dbReference type="NCBI Taxonomy" id="33883"/>
    <lineage>
        <taxon>Bacteria</taxon>
        <taxon>Bacillati</taxon>
        <taxon>Actinomycetota</taxon>
        <taxon>Actinomycetes</taxon>
        <taxon>Micrococcales</taxon>
        <taxon>Microbacteriaceae</taxon>
        <taxon>Microbacterium</taxon>
    </lineage>
</organism>
<evidence type="ECO:0008006" key="4">
    <source>
        <dbReference type="Google" id="ProtNLM"/>
    </source>
</evidence>
<accession>A0ABX2WIQ7</accession>
<keyword evidence="1" id="KW-1133">Transmembrane helix</keyword>
<sequence>MTSPRHQRALRAGAAATLATFVALLSHVAAGGEPPSGLGAALPWALSLVVSLVVVGRRLSAVRLGAAVTAAQVLFHVMFALGVVPLAGSAGVSTAGASQTTPMSLHAGHMSLPASLSAPGALAAVAPDAAMIGAHVLAAVATTLLLHRGERLLSALLGLARRIAVRLRSAARDAVPPAPNPLRVRPIVPSVRMPRRCALVAAPARRGPPVLLAL</sequence>
<feature type="transmembrane region" description="Helical" evidence="1">
    <location>
        <begin position="118"/>
        <end position="146"/>
    </location>
</feature>
<keyword evidence="1" id="KW-0472">Membrane</keyword>
<keyword evidence="1" id="KW-0812">Transmembrane</keyword>
<comment type="caution">
    <text evidence="2">The sequence shown here is derived from an EMBL/GenBank/DDBJ whole genome shotgun (WGS) entry which is preliminary data.</text>
</comment>
<evidence type="ECO:0000256" key="1">
    <source>
        <dbReference type="SAM" id="Phobius"/>
    </source>
</evidence>
<dbReference type="EMBL" id="LZEM01000018">
    <property type="protein sequence ID" value="OAZ41053.1"/>
    <property type="molecule type" value="Genomic_DNA"/>
</dbReference>
<dbReference type="Proteomes" id="UP000093918">
    <property type="component" value="Unassembled WGS sequence"/>
</dbReference>
<evidence type="ECO:0000313" key="3">
    <source>
        <dbReference type="Proteomes" id="UP000093918"/>
    </source>
</evidence>
<reference evidence="3" key="1">
    <citation type="submission" date="2016-06" db="EMBL/GenBank/DDBJ databases">
        <title>Genome sequencing of cellulolytic organisms.</title>
        <authorList>
            <person name="Bohra V."/>
            <person name="Dafale N.A."/>
            <person name="Purohit H.J."/>
        </authorList>
    </citation>
    <scope>NUCLEOTIDE SEQUENCE [LARGE SCALE GENOMIC DNA]</scope>
    <source>
        <strain evidence="3">ND21</strain>
    </source>
</reference>
<name>A0ABX2WIQ7_9MICO</name>
<keyword evidence="3" id="KW-1185">Reference proteome</keyword>